<dbReference type="GO" id="GO:0000334">
    <property type="term" value="F:3-hydroxyanthranilate 3,4-dioxygenase activity"/>
    <property type="evidence" value="ECO:0007669"/>
    <property type="project" value="InterPro"/>
</dbReference>
<gene>
    <name evidence="9" type="ORF">EVOR1521_LOCUS10386</name>
</gene>
<dbReference type="SUPFAM" id="SSF51182">
    <property type="entry name" value="RmlC-like cupins"/>
    <property type="match status" value="1"/>
</dbReference>
<evidence type="ECO:0000313" key="10">
    <source>
        <dbReference type="Proteomes" id="UP001178507"/>
    </source>
</evidence>
<evidence type="ECO:0000256" key="1">
    <source>
        <dbReference type="ARBA" id="ARBA00001954"/>
    </source>
</evidence>
<comment type="function">
    <text evidence="2">Catalyzes the oxidative ring opening of 3-hydroxyanthranilate to 2-amino-3-carboxymuconate semialdehyde, which spontaneously cyclizes to quinolinate.</text>
</comment>
<keyword evidence="6" id="KW-0560">Oxidoreductase</keyword>
<evidence type="ECO:0008006" key="11">
    <source>
        <dbReference type="Google" id="ProtNLM"/>
    </source>
</evidence>
<dbReference type="InterPro" id="IPR011051">
    <property type="entry name" value="RmlC_Cupin_sf"/>
</dbReference>
<evidence type="ECO:0000256" key="2">
    <source>
        <dbReference type="ARBA" id="ARBA00002752"/>
    </source>
</evidence>
<dbReference type="Pfam" id="PF06052">
    <property type="entry name" value="3-HAO"/>
    <property type="match status" value="1"/>
</dbReference>
<evidence type="ECO:0000256" key="5">
    <source>
        <dbReference type="ARBA" id="ARBA00022964"/>
    </source>
</evidence>
<comment type="caution">
    <text evidence="9">The sequence shown here is derived from an EMBL/GenBank/DDBJ whole genome shotgun (WGS) entry which is preliminary data.</text>
</comment>
<evidence type="ECO:0000256" key="4">
    <source>
        <dbReference type="ARBA" id="ARBA00022723"/>
    </source>
</evidence>
<dbReference type="InterPro" id="IPR014710">
    <property type="entry name" value="RmlC-like_jellyroll"/>
</dbReference>
<accession>A0AA36IAN4</accession>
<feature type="region of interest" description="Disordered" evidence="8">
    <location>
        <begin position="25"/>
        <end position="56"/>
    </location>
</feature>
<dbReference type="Proteomes" id="UP001178507">
    <property type="component" value="Unassembled WGS sequence"/>
</dbReference>
<sequence length="56" mass="6400">MELPTVQKGQRKLVKIKEGQVFCLPSRIPHSPQRPEADNVAGRGWMAKRFTSPRLQ</sequence>
<keyword evidence="3" id="KW-0662">Pyridine nucleotide biosynthesis</keyword>
<dbReference type="InterPro" id="IPR010329">
    <property type="entry name" value="3hydroanth_dOase"/>
</dbReference>
<keyword evidence="10" id="KW-1185">Reference proteome</keyword>
<evidence type="ECO:0000256" key="8">
    <source>
        <dbReference type="SAM" id="MobiDB-lite"/>
    </source>
</evidence>
<dbReference type="GO" id="GO:0019363">
    <property type="term" value="P:pyridine nucleotide biosynthetic process"/>
    <property type="evidence" value="ECO:0007669"/>
    <property type="project" value="UniProtKB-KW"/>
</dbReference>
<keyword evidence="7" id="KW-0408">Iron</keyword>
<dbReference type="EMBL" id="CAUJNA010000997">
    <property type="protein sequence ID" value="CAJ1383215.1"/>
    <property type="molecule type" value="Genomic_DNA"/>
</dbReference>
<dbReference type="AlphaFoldDB" id="A0AA36IAN4"/>
<keyword evidence="5" id="KW-0223">Dioxygenase</keyword>
<organism evidence="9 10">
    <name type="scientific">Effrenium voratum</name>
    <dbReference type="NCBI Taxonomy" id="2562239"/>
    <lineage>
        <taxon>Eukaryota</taxon>
        <taxon>Sar</taxon>
        <taxon>Alveolata</taxon>
        <taxon>Dinophyceae</taxon>
        <taxon>Suessiales</taxon>
        <taxon>Symbiodiniaceae</taxon>
        <taxon>Effrenium</taxon>
    </lineage>
</organism>
<comment type="cofactor">
    <cofactor evidence="1">
        <name>Fe(2+)</name>
        <dbReference type="ChEBI" id="CHEBI:29033"/>
    </cofactor>
</comment>
<dbReference type="Gene3D" id="2.60.120.10">
    <property type="entry name" value="Jelly Rolls"/>
    <property type="match status" value="1"/>
</dbReference>
<name>A0AA36IAN4_9DINO</name>
<reference evidence="9" key="1">
    <citation type="submission" date="2023-08" db="EMBL/GenBank/DDBJ databases">
        <authorList>
            <person name="Chen Y."/>
            <person name="Shah S."/>
            <person name="Dougan E. K."/>
            <person name="Thang M."/>
            <person name="Chan C."/>
        </authorList>
    </citation>
    <scope>NUCLEOTIDE SEQUENCE</scope>
</reference>
<keyword evidence="4" id="KW-0479">Metal-binding</keyword>
<evidence type="ECO:0000256" key="7">
    <source>
        <dbReference type="ARBA" id="ARBA00023004"/>
    </source>
</evidence>
<evidence type="ECO:0000256" key="6">
    <source>
        <dbReference type="ARBA" id="ARBA00023002"/>
    </source>
</evidence>
<evidence type="ECO:0000313" key="9">
    <source>
        <dbReference type="EMBL" id="CAJ1383215.1"/>
    </source>
</evidence>
<protein>
    <recommendedName>
        <fullName evidence="11">3-hydroxyanthranilate 3,4-dioxygenase</fullName>
    </recommendedName>
</protein>
<dbReference type="GO" id="GO:0005506">
    <property type="term" value="F:iron ion binding"/>
    <property type="evidence" value="ECO:0007669"/>
    <property type="project" value="InterPro"/>
</dbReference>
<proteinExistence type="predicted"/>
<evidence type="ECO:0000256" key="3">
    <source>
        <dbReference type="ARBA" id="ARBA00022642"/>
    </source>
</evidence>